<proteinExistence type="predicted"/>
<evidence type="ECO:0000313" key="4">
    <source>
        <dbReference type="Proteomes" id="UP000006753"/>
    </source>
</evidence>
<feature type="region of interest" description="Disordered" evidence="1">
    <location>
        <begin position="260"/>
        <end position="341"/>
    </location>
</feature>
<dbReference type="Gene3D" id="3.30.530.20">
    <property type="match status" value="1"/>
</dbReference>
<name>K1WYI0_MARBU</name>
<dbReference type="EMBL" id="JH921449">
    <property type="protein sequence ID" value="EKD13648.1"/>
    <property type="molecule type" value="Genomic_DNA"/>
</dbReference>
<feature type="compositionally biased region" description="Basic and acidic residues" evidence="1">
    <location>
        <begin position="519"/>
        <end position="611"/>
    </location>
</feature>
<evidence type="ECO:0000259" key="2">
    <source>
        <dbReference type="Pfam" id="PF11274"/>
    </source>
</evidence>
<feature type="region of interest" description="Disordered" evidence="1">
    <location>
        <begin position="668"/>
        <end position="704"/>
    </location>
</feature>
<dbReference type="InterPro" id="IPR024500">
    <property type="entry name" value="DUF3074"/>
</dbReference>
<dbReference type="PANTHER" id="PTHR40370:SF1">
    <property type="entry name" value="DUF3074 DOMAIN-CONTAINING PROTEIN"/>
    <property type="match status" value="1"/>
</dbReference>
<dbReference type="KEGG" id="mbe:MBM_08366"/>
<dbReference type="Proteomes" id="UP000006753">
    <property type="component" value="Unassembled WGS sequence"/>
</dbReference>
<feature type="compositionally biased region" description="Low complexity" evidence="1">
    <location>
        <begin position="476"/>
        <end position="487"/>
    </location>
</feature>
<feature type="domain" description="DUF3074" evidence="2">
    <location>
        <begin position="119"/>
        <end position="386"/>
    </location>
</feature>
<feature type="region of interest" description="Disordered" evidence="1">
    <location>
        <begin position="404"/>
        <end position="487"/>
    </location>
</feature>
<gene>
    <name evidence="3" type="ORF">MBM_08366</name>
</gene>
<dbReference type="OrthoDB" id="5403181at2759"/>
<feature type="region of interest" description="Disordered" evidence="1">
    <location>
        <begin position="42"/>
        <end position="84"/>
    </location>
</feature>
<feature type="compositionally biased region" description="Polar residues" evidence="1">
    <location>
        <begin position="684"/>
        <end position="696"/>
    </location>
</feature>
<dbReference type="InParanoid" id="K1WYI0"/>
<evidence type="ECO:0000313" key="3">
    <source>
        <dbReference type="EMBL" id="EKD13648.1"/>
    </source>
</evidence>
<dbReference type="AlphaFoldDB" id="K1WYI0"/>
<organism evidence="3 4">
    <name type="scientific">Marssonina brunnea f. sp. multigermtubi (strain MB_m1)</name>
    <name type="common">Marssonina leaf spot fungus</name>
    <dbReference type="NCBI Taxonomy" id="1072389"/>
    <lineage>
        <taxon>Eukaryota</taxon>
        <taxon>Fungi</taxon>
        <taxon>Dikarya</taxon>
        <taxon>Ascomycota</taxon>
        <taxon>Pezizomycotina</taxon>
        <taxon>Leotiomycetes</taxon>
        <taxon>Helotiales</taxon>
        <taxon>Drepanopezizaceae</taxon>
        <taxon>Drepanopeziza</taxon>
    </lineage>
</organism>
<feature type="compositionally biased region" description="Low complexity" evidence="1">
    <location>
        <begin position="58"/>
        <end position="75"/>
    </location>
</feature>
<keyword evidence="4" id="KW-1185">Reference proteome</keyword>
<dbReference type="OMA" id="MNPVEWI"/>
<dbReference type="Pfam" id="PF11274">
    <property type="entry name" value="DUF3074"/>
    <property type="match status" value="1"/>
</dbReference>
<feature type="region of interest" description="Disordered" evidence="1">
    <location>
        <begin position="517"/>
        <end position="611"/>
    </location>
</feature>
<dbReference type="InterPro" id="IPR023393">
    <property type="entry name" value="START-like_dom_sf"/>
</dbReference>
<dbReference type="RefSeq" id="XP_007296255.1">
    <property type="nucleotide sequence ID" value="XM_007296193.1"/>
</dbReference>
<feature type="compositionally biased region" description="Basic and acidic residues" evidence="1">
    <location>
        <begin position="412"/>
        <end position="426"/>
    </location>
</feature>
<dbReference type="SUPFAM" id="SSF55961">
    <property type="entry name" value="Bet v1-like"/>
    <property type="match status" value="1"/>
</dbReference>
<dbReference type="eggNOG" id="ENOG502S6FW">
    <property type="taxonomic scope" value="Eukaryota"/>
</dbReference>
<dbReference type="GeneID" id="18764301"/>
<dbReference type="HOGENOM" id="CLU_022947_0_0_1"/>
<evidence type="ECO:0000256" key="1">
    <source>
        <dbReference type="SAM" id="MobiDB-lite"/>
    </source>
</evidence>
<sequence length="704" mass="77084">MAALHDALKSLGPLDISDISLDDLKPFLSHTFSKGQLLVDSVPIPAASGDPSPQGGRSPASPWASSAAEITSSSARPTPPPPDVEVLQKQWKQVKINPRDNPLGMSVYKASGNDGRGAWFARRSVHEGLGFTRWKRALEREFPETMKVQGGPGEGNIRGIGGEKRVEYKNVEGVGKMEVYLVSAQFPGPTTPRDFVTMFMSSDQALSDRSGGEQDVPRHFMVISRPCSHPATPPRDGFIRGQYESIEFIREIPIYKVPTKSASTSNLPSIRGRASSKHSKDVIMRDANNTNPPPNGGDGGSETEEAAPSKNGRLRGATISVDGSRGSDANGEDMDVARKDDESECNPIEWIMITRSDPGGSVPRFMVERGTPGGIVSDASKFLDWACGKDIEGLESDDELGSIGEASQEESALTHEHKPKDDHEGKLYNYQTNGHLAGIEEASTPADKNPRDHSNGGLDGINVSPEKSTETPRQYSVSSISSVSSAGSFASALENYDSDEASSSKSTDSFARVRAVALSDKELQKLDEKKRKLDEKFAKNQQKELDKKSEDSAKEGVANKKAGDKHEKEKRKQEEKYQKEVDKLQRRKQKEERKAEDRRKKAAEKDSKARLLRELEEIKAEAAFLRKERDILKGQVGDLQAENTTLVAKIGKLGPQGEDALKDMRGEFRRRSTARASSFKGPIRSSTFRSAESNETTSDKLRTT</sequence>
<reference evidence="3 4" key="1">
    <citation type="journal article" date="2012" name="BMC Genomics">
        <title>Sequencing the genome of Marssonina brunnea reveals fungus-poplar co-evolution.</title>
        <authorList>
            <person name="Zhu S."/>
            <person name="Cao Y.-Z."/>
            <person name="Jiang C."/>
            <person name="Tan B.-Y."/>
            <person name="Wang Z."/>
            <person name="Feng S."/>
            <person name="Zhang L."/>
            <person name="Su X.-H."/>
            <person name="Brejova B."/>
            <person name="Vinar T."/>
            <person name="Xu M."/>
            <person name="Wang M.-X."/>
            <person name="Zhang S.-G."/>
            <person name="Huang M.-R."/>
            <person name="Wu R."/>
            <person name="Zhou Y."/>
        </authorList>
    </citation>
    <scope>NUCLEOTIDE SEQUENCE [LARGE SCALE GENOMIC DNA]</scope>
    <source>
        <strain evidence="3 4">MB_m1</strain>
    </source>
</reference>
<dbReference type="PANTHER" id="PTHR40370">
    <property type="entry name" value="EXPRESSED PROTEIN"/>
    <property type="match status" value="1"/>
</dbReference>
<accession>K1WYI0</accession>
<protein>
    <submittedName>
        <fullName evidence="3">Putative reticulocyte-binding protein 2</fullName>
    </submittedName>
</protein>